<feature type="compositionally biased region" description="Polar residues" evidence="1">
    <location>
        <begin position="196"/>
        <end position="216"/>
    </location>
</feature>
<gene>
    <name evidence="2" type="ORF">C7H09_03890</name>
</gene>
<feature type="region of interest" description="Disordered" evidence="1">
    <location>
        <begin position="195"/>
        <end position="235"/>
    </location>
</feature>
<dbReference type="EMBL" id="PXNP01000013">
    <property type="protein sequence ID" value="PSF12359.1"/>
    <property type="molecule type" value="Genomic_DNA"/>
</dbReference>
<comment type="caution">
    <text evidence="2">The sequence shown here is derived from an EMBL/GenBank/DDBJ whole genome shotgun (WGS) entry which is preliminary data.</text>
</comment>
<keyword evidence="3" id="KW-1185">Reference proteome</keyword>
<dbReference type="OrthoDB" id="5678421at2"/>
<dbReference type="Proteomes" id="UP000239866">
    <property type="component" value="Unassembled WGS sequence"/>
</dbReference>
<name>A0A2T1KQD3_9GAMM</name>
<protein>
    <submittedName>
        <fullName evidence="2">Uncharacterized protein</fullName>
    </submittedName>
</protein>
<dbReference type="RefSeq" id="WP_106761315.1">
    <property type="nucleotide sequence ID" value="NZ_PXNP01000013.1"/>
</dbReference>
<evidence type="ECO:0000256" key="1">
    <source>
        <dbReference type="SAM" id="MobiDB-lite"/>
    </source>
</evidence>
<reference evidence="2 3" key="1">
    <citation type="submission" date="2018-03" db="EMBL/GenBank/DDBJ databases">
        <title>Marinobacter brunus sp. nov., a marine bacterium of Gamma-proteobacteria isolated from the surface seawater of the South China Sea.</title>
        <authorList>
            <person name="Cheng H."/>
            <person name="Wu Y.-H."/>
            <person name="Xamxidin M."/>
            <person name="Xu X.-W."/>
        </authorList>
    </citation>
    <scope>NUCLEOTIDE SEQUENCE [LARGE SCALE GENOMIC DNA]</scope>
    <source>
        <strain evidence="2 3">NH169-3</strain>
    </source>
</reference>
<evidence type="ECO:0000313" key="3">
    <source>
        <dbReference type="Proteomes" id="UP000239866"/>
    </source>
</evidence>
<sequence length="317" mass="35246">MKPLIRKSWYTLTETADYLARSTEGGPITVSDILQLAMEGTITLSVKVAETQGSIWPVGEVYPFRHLTQNEKEAMSKALKKDNALGAIPPALYFEDEVYGTVEHRYEPLAVGLWDFYLDEPAKELITRIWGYSKKEDAPNMERFRLPKGGAAWTKAFITLVDDTRLTVYRIPARHIFNGNYLAVKRSELSKLLVEPSNTTSRTPQQPKTSRAANEQQDPDRQHYPPQTGAEGITETAELRRTQRTLAALAIGLADKHGTYSHGNKPNIKALAEIATGHLRDANGRTPHGFSDRTARDAITAALKACPDLLNDSDKTG</sequence>
<accession>A0A2T1KQD3</accession>
<organism evidence="2 3">
    <name type="scientific">Marinobacter fuscus</name>
    <dbReference type="NCBI Taxonomy" id="2109942"/>
    <lineage>
        <taxon>Bacteria</taxon>
        <taxon>Pseudomonadati</taxon>
        <taxon>Pseudomonadota</taxon>
        <taxon>Gammaproteobacteria</taxon>
        <taxon>Pseudomonadales</taxon>
        <taxon>Marinobacteraceae</taxon>
        <taxon>Marinobacter</taxon>
    </lineage>
</organism>
<evidence type="ECO:0000313" key="2">
    <source>
        <dbReference type="EMBL" id="PSF12359.1"/>
    </source>
</evidence>
<dbReference type="AlphaFoldDB" id="A0A2T1KQD3"/>
<proteinExistence type="predicted"/>